<feature type="non-terminal residue" evidence="1">
    <location>
        <position position="1"/>
    </location>
</feature>
<protein>
    <submittedName>
        <fullName evidence="1">6970_t:CDS:1</fullName>
    </submittedName>
</protein>
<evidence type="ECO:0000313" key="2">
    <source>
        <dbReference type="Proteomes" id="UP000789860"/>
    </source>
</evidence>
<accession>A0ACA9M5E3</accession>
<gene>
    <name evidence="1" type="ORF">SCALOS_LOCUS5784</name>
</gene>
<dbReference type="Proteomes" id="UP000789860">
    <property type="component" value="Unassembled WGS sequence"/>
</dbReference>
<comment type="caution">
    <text evidence="1">The sequence shown here is derived from an EMBL/GenBank/DDBJ whole genome shotgun (WGS) entry which is preliminary data.</text>
</comment>
<keyword evidence="2" id="KW-1185">Reference proteome</keyword>
<dbReference type="EMBL" id="CAJVPM010009987">
    <property type="protein sequence ID" value="CAG8569052.1"/>
    <property type="molecule type" value="Genomic_DNA"/>
</dbReference>
<organism evidence="1 2">
    <name type="scientific">Scutellospora calospora</name>
    <dbReference type="NCBI Taxonomy" id="85575"/>
    <lineage>
        <taxon>Eukaryota</taxon>
        <taxon>Fungi</taxon>
        <taxon>Fungi incertae sedis</taxon>
        <taxon>Mucoromycota</taxon>
        <taxon>Glomeromycotina</taxon>
        <taxon>Glomeromycetes</taxon>
        <taxon>Diversisporales</taxon>
        <taxon>Gigasporaceae</taxon>
        <taxon>Scutellospora</taxon>
    </lineage>
</organism>
<sequence length="175" mass="20494">ELPHPEKFERLDVRGKNVQDKLRPFNYNLEAWQLAHPHKIYKKTVTAQDFAENDFVIAHLQSYFQSQENAYKARLLQELTTQPTNFPPYQMLLAEKEKLQLIVEGYRLGTTKTSKVKGEELEKYILEQLQITYNGADDINRITHIGTKADISQLIHNNNHQEVGKIIYEIKNEDK</sequence>
<name>A0ACA9M5E3_9GLOM</name>
<reference evidence="1" key="1">
    <citation type="submission" date="2021-06" db="EMBL/GenBank/DDBJ databases">
        <authorList>
            <person name="Kallberg Y."/>
            <person name="Tangrot J."/>
            <person name="Rosling A."/>
        </authorList>
    </citation>
    <scope>NUCLEOTIDE SEQUENCE</scope>
    <source>
        <strain evidence="1">AU212A</strain>
    </source>
</reference>
<proteinExistence type="predicted"/>
<evidence type="ECO:0000313" key="1">
    <source>
        <dbReference type="EMBL" id="CAG8569052.1"/>
    </source>
</evidence>